<organism evidence="1 2">
    <name type="scientific">Brassica napus</name>
    <name type="common">Rape</name>
    <dbReference type="NCBI Taxonomy" id="3708"/>
    <lineage>
        <taxon>Eukaryota</taxon>
        <taxon>Viridiplantae</taxon>
        <taxon>Streptophyta</taxon>
        <taxon>Embryophyta</taxon>
        <taxon>Tracheophyta</taxon>
        <taxon>Spermatophyta</taxon>
        <taxon>Magnoliopsida</taxon>
        <taxon>eudicotyledons</taxon>
        <taxon>Gunneridae</taxon>
        <taxon>Pentapetalae</taxon>
        <taxon>rosids</taxon>
        <taxon>malvids</taxon>
        <taxon>Brassicales</taxon>
        <taxon>Brassicaceae</taxon>
        <taxon>Brassiceae</taxon>
        <taxon>Brassica</taxon>
    </lineage>
</organism>
<evidence type="ECO:0008006" key="3">
    <source>
        <dbReference type="Google" id="ProtNLM"/>
    </source>
</evidence>
<dbReference type="Proteomes" id="UP000824890">
    <property type="component" value="Unassembled WGS sequence"/>
</dbReference>
<sequence>MKILKLNRPKPPWSLGDTVSRKLWTMRYQMDSVEPYVYVFMHMYPDPSPWWFVFHPVQRRLKQVHPSLCPAAPLEGSCFVTTESGIYTESHGRQTHIGICRVAPMNVAQSASASLIEDGKKKKIYVFGGCWDDDSSNWVEVYDIETETWGLLLSVSTPKMPLRIKECMAMDEKHVYAVDEDGKIFFFSTSECRFWAAGEAKESDPDNKNDWCLFDQTFFCRGVGGRILWRSLTELGWKEVKVWKSCSSNTSSKSAASLVIGWPSSGPKLKTSPEEEKHHDSVSQESELLGFKGANEDNLNPRLFLHLHNTIWEGSEDPLRMVLYVRFEGSSEIACSKSNTESILINVPLLYKAYYHYCSASDKLRRITVITFFSKLRANLKPNPFVRTSNNCNSGTQSDEMIQNNQVKII</sequence>
<keyword evidence="2" id="KW-1185">Reference proteome</keyword>
<dbReference type="InterPro" id="IPR050354">
    <property type="entry name" value="F-box/kelch-repeat_ARATH"/>
</dbReference>
<dbReference type="SUPFAM" id="SSF117281">
    <property type="entry name" value="Kelch motif"/>
    <property type="match status" value="1"/>
</dbReference>
<reference evidence="1 2" key="1">
    <citation type="submission" date="2021-05" db="EMBL/GenBank/DDBJ databases">
        <title>Genome Assembly of Synthetic Allotetraploid Brassica napus Reveals Homoeologous Exchanges between Subgenomes.</title>
        <authorList>
            <person name="Davis J.T."/>
        </authorList>
    </citation>
    <scope>NUCLEOTIDE SEQUENCE [LARGE SCALE GENOMIC DNA]</scope>
    <source>
        <strain evidence="2">cv. Da-Ae</strain>
        <tissue evidence="1">Seedling</tissue>
    </source>
</reference>
<dbReference type="Gene3D" id="2.130.10.80">
    <property type="entry name" value="Galactose oxidase/kelch, beta-propeller"/>
    <property type="match status" value="1"/>
</dbReference>
<gene>
    <name evidence="1" type="ORF">HID58_037242</name>
</gene>
<dbReference type="EMBL" id="JAGKQM010000010">
    <property type="protein sequence ID" value="KAH0905415.1"/>
    <property type="molecule type" value="Genomic_DNA"/>
</dbReference>
<dbReference type="Pfam" id="PF01344">
    <property type="entry name" value="Kelch_1"/>
    <property type="match status" value="1"/>
</dbReference>
<accession>A0ABQ8BKT9</accession>
<protein>
    <recommendedName>
        <fullName evidence="3">F-box/kelch-repeat protein</fullName>
    </recommendedName>
</protein>
<dbReference type="PANTHER" id="PTHR24414">
    <property type="entry name" value="F-BOX/KELCH-REPEAT PROTEIN SKIP4"/>
    <property type="match status" value="1"/>
</dbReference>
<name>A0ABQ8BKT9_BRANA</name>
<evidence type="ECO:0000313" key="2">
    <source>
        <dbReference type="Proteomes" id="UP000824890"/>
    </source>
</evidence>
<comment type="caution">
    <text evidence="1">The sequence shown here is derived from an EMBL/GenBank/DDBJ whole genome shotgun (WGS) entry which is preliminary data.</text>
</comment>
<dbReference type="InterPro" id="IPR006652">
    <property type="entry name" value="Kelch_1"/>
</dbReference>
<evidence type="ECO:0000313" key="1">
    <source>
        <dbReference type="EMBL" id="KAH0905415.1"/>
    </source>
</evidence>
<dbReference type="InterPro" id="IPR037293">
    <property type="entry name" value="Gal_Oxidase_central_sf"/>
</dbReference>
<proteinExistence type="predicted"/>
<dbReference type="PANTHER" id="PTHR24414:SF147">
    <property type="entry name" value="(RAPE) HYPOTHETICAL PROTEIN"/>
    <property type="match status" value="1"/>
</dbReference>
<dbReference type="InterPro" id="IPR015915">
    <property type="entry name" value="Kelch-typ_b-propeller"/>
</dbReference>